<keyword evidence="1" id="KW-0812">Transmembrane</keyword>
<dbReference type="AlphaFoldDB" id="Q0F136"/>
<accession>Q0F136</accession>
<dbReference type="InParanoid" id="Q0F136"/>
<comment type="caution">
    <text evidence="2">The sequence shown here is derived from an EMBL/GenBank/DDBJ whole genome shotgun (WGS) entry which is preliminary data.</text>
</comment>
<dbReference type="Pfam" id="PF13289">
    <property type="entry name" value="SIR2_2"/>
    <property type="match status" value="1"/>
</dbReference>
<name>Q0F136_9PROT</name>
<dbReference type="EMBL" id="AATS01000003">
    <property type="protein sequence ID" value="EAU55355.1"/>
    <property type="molecule type" value="Genomic_DNA"/>
</dbReference>
<evidence type="ECO:0000313" key="3">
    <source>
        <dbReference type="Proteomes" id="UP000005297"/>
    </source>
</evidence>
<dbReference type="Proteomes" id="UP000005297">
    <property type="component" value="Unassembled WGS sequence"/>
</dbReference>
<dbReference type="STRING" id="314344.AL013_07060"/>
<gene>
    <name evidence="2" type="ORF">SPV1_11501</name>
</gene>
<protein>
    <submittedName>
        <fullName evidence="2">Uncharacterized protein</fullName>
    </submittedName>
</protein>
<organism evidence="2 3">
    <name type="scientific">Mariprofundus ferrooxydans PV-1</name>
    <dbReference type="NCBI Taxonomy" id="314345"/>
    <lineage>
        <taxon>Bacteria</taxon>
        <taxon>Pseudomonadati</taxon>
        <taxon>Pseudomonadota</taxon>
        <taxon>Candidatius Mariprofundia</taxon>
        <taxon>Mariprofundales</taxon>
        <taxon>Mariprofundaceae</taxon>
        <taxon>Mariprofundus</taxon>
    </lineage>
</organism>
<dbReference type="eggNOG" id="COG0846">
    <property type="taxonomic scope" value="Bacteria"/>
</dbReference>
<evidence type="ECO:0000313" key="2">
    <source>
        <dbReference type="EMBL" id="EAU55355.1"/>
    </source>
</evidence>
<keyword evidence="1" id="KW-1133">Transmembrane helix</keyword>
<dbReference type="HOGENOM" id="CLU_2219948_0_0_0"/>
<evidence type="ECO:0000256" key="1">
    <source>
        <dbReference type="SAM" id="Phobius"/>
    </source>
</evidence>
<keyword evidence="1" id="KW-0472">Membrane</keyword>
<proteinExistence type="predicted"/>
<keyword evidence="3" id="KW-1185">Reference proteome</keyword>
<sequence length="106" mass="11987">MERQNNSTFYSVLDALFITHTLLFIGYSMSDPDIQLVLENSSIAAPSAHPHYAFIQDNISDDIESALAKSYNIQYLKYPEGDHDYANEAIIDLAESVEQFRVTNPI</sequence>
<reference evidence="2 3" key="1">
    <citation type="submission" date="2006-09" db="EMBL/GenBank/DDBJ databases">
        <authorList>
            <person name="Emerson D."/>
            <person name="Ferriera S."/>
            <person name="Johnson J."/>
            <person name="Kravitz S."/>
            <person name="Halpern A."/>
            <person name="Remington K."/>
            <person name="Beeson K."/>
            <person name="Tran B."/>
            <person name="Rogers Y.-H."/>
            <person name="Friedman R."/>
            <person name="Venter J.C."/>
        </authorList>
    </citation>
    <scope>NUCLEOTIDE SEQUENCE [LARGE SCALE GENOMIC DNA]</scope>
    <source>
        <strain evidence="2 3">PV-1</strain>
    </source>
</reference>
<feature type="transmembrane region" description="Helical" evidence="1">
    <location>
        <begin position="12"/>
        <end position="30"/>
    </location>
</feature>